<feature type="repeat" description="Pumilio" evidence="5">
    <location>
        <begin position="455"/>
        <end position="490"/>
    </location>
</feature>
<gene>
    <name evidence="8" type="ORF">CEPIT_LOCUS6347</name>
</gene>
<dbReference type="GO" id="GO:0005737">
    <property type="term" value="C:cytoplasm"/>
    <property type="evidence" value="ECO:0007669"/>
    <property type="project" value="TreeGrafter"/>
</dbReference>
<evidence type="ECO:0000256" key="6">
    <source>
        <dbReference type="SAM" id="MobiDB-lite"/>
    </source>
</evidence>
<feature type="region of interest" description="Disordered" evidence="6">
    <location>
        <begin position="1"/>
        <end position="27"/>
    </location>
</feature>
<keyword evidence="9" id="KW-1185">Reference proteome</keyword>
<dbReference type="InterPro" id="IPR033133">
    <property type="entry name" value="PUM-HD"/>
</dbReference>
<reference evidence="8" key="1">
    <citation type="submission" date="2022-07" db="EMBL/GenBank/DDBJ databases">
        <authorList>
            <person name="Macas J."/>
            <person name="Novak P."/>
            <person name="Neumann P."/>
        </authorList>
    </citation>
    <scope>NUCLEOTIDE SEQUENCE</scope>
</reference>
<comment type="caution">
    <text evidence="8">The sequence shown here is derived from an EMBL/GenBank/DDBJ whole genome shotgun (WGS) entry which is preliminary data.</text>
</comment>
<feature type="domain" description="PUM-HD" evidence="7">
    <location>
        <begin position="242"/>
        <end position="589"/>
    </location>
</feature>
<feature type="repeat" description="Pumilio" evidence="5">
    <location>
        <begin position="526"/>
        <end position="563"/>
    </location>
</feature>
<dbReference type="AlphaFoldDB" id="A0AAV0CJL6"/>
<evidence type="ECO:0000256" key="1">
    <source>
        <dbReference type="ARBA" id="ARBA00022737"/>
    </source>
</evidence>
<dbReference type="InterPro" id="IPR033712">
    <property type="entry name" value="Pumilio_RNA-bd"/>
</dbReference>
<dbReference type="Gene3D" id="1.25.10.10">
    <property type="entry name" value="Leucine-rich Repeat Variant"/>
    <property type="match status" value="1"/>
</dbReference>
<evidence type="ECO:0000256" key="5">
    <source>
        <dbReference type="PROSITE-ProRule" id="PRU00317"/>
    </source>
</evidence>
<feature type="repeat" description="Pumilio" evidence="5">
    <location>
        <begin position="307"/>
        <end position="343"/>
    </location>
</feature>
<dbReference type="Proteomes" id="UP001152523">
    <property type="component" value="Unassembled WGS sequence"/>
</dbReference>
<organism evidence="8 9">
    <name type="scientific">Cuscuta epithymum</name>
    <dbReference type="NCBI Taxonomy" id="186058"/>
    <lineage>
        <taxon>Eukaryota</taxon>
        <taxon>Viridiplantae</taxon>
        <taxon>Streptophyta</taxon>
        <taxon>Embryophyta</taxon>
        <taxon>Tracheophyta</taxon>
        <taxon>Spermatophyta</taxon>
        <taxon>Magnoliopsida</taxon>
        <taxon>eudicotyledons</taxon>
        <taxon>Gunneridae</taxon>
        <taxon>Pentapetalae</taxon>
        <taxon>asterids</taxon>
        <taxon>lamiids</taxon>
        <taxon>Solanales</taxon>
        <taxon>Convolvulaceae</taxon>
        <taxon>Cuscuteae</taxon>
        <taxon>Cuscuta</taxon>
        <taxon>Cuscuta subgen. Cuscuta</taxon>
    </lineage>
</organism>
<name>A0AAV0CJL6_9ASTE</name>
<dbReference type="PANTHER" id="PTHR12537">
    <property type="entry name" value="RNA BINDING PROTEIN PUMILIO-RELATED"/>
    <property type="match status" value="1"/>
</dbReference>
<feature type="repeat" description="Pumilio" evidence="5">
    <location>
        <begin position="346"/>
        <end position="382"/>
    </location>
</feature>
<dbReference type="CDD" id="cd07920">
    <property type="entry name" value="Pumilio"/>
    <property type="match status" value="1"/>
</dbReference>
<dbReference type="PROSITE" id="PS50302">
    <property type="entry name" value="PUM"/>
    <property type="match status" value="6"/>
</dbReference>
<evidence type="ECO:0000313" key="9">
    <source>
        <dbReference type="Proteomes" id="UP001152523"/>
    </source>
</evidence>
<proteinExistence type="predicted"/>
<dbReference type="GO" id="GO:0003729">
    <property type="term" value="F:mRNA binding"/>
    <property type="evidence" value="ECO:0007669"/>
    <property type="project" value="TreeGrafter"/>
</dbReference>
<accession>A0AAV0CJL6</accession>
<dbReference type="SUPFAM" id="SSF48371">
    <property type="entry name" value="ARM repeat"/>
    <property type="match status" value="1"/>
</dbReference>
<evidence type="ECO:0000256" key="4">
    <source>
        <dbReference type="ARBA" id="ARBA00058490"/>
    </source>
</evidence>
<feature type="repeat" description="Pumilio" evidence="5">
    <location>
        <begin position="419"/>
        <end position="454"/>
    </location>
</feature>
<dbReference type="InterPro" id="IPR016024">
    <property type="entry name" value="ARM-type_fold"/>
</dbReference>
<evidence type="ECO:0000256" key="2">
    <source>
        <dbReference type="ARBA" id="ARBA00022845"/>
    </source>
</evidence>
<dbReference type="FunFam" id="1.25.10.10:FF:000237">
    <property type="entry name" value="Pumilio homolog 9"/>
    <property type="match status" value="1"/>
</dbReference>
<keyword evidence="2" id="KW-0810">Translation regulation</keyword>
<dbReference type="InterPro" id="IPR011989">
    <property type="entry name" value="ARM-like"/>
</dbReference>
<sequence>MERRQWGLRSPYLQGTIPQPPQNPALHRNIMPEVYPNPDILGIESQLSNLRLSSPDFRLPPRHHHPPTIPPGPMADGGELAFGLRSDPVIRYGYDPVMSLGAQNGNADVEGLMMMMMRRRMAHSQDVGTHYSLDLGGPLHDISVGPTRPWAAAVACNGGQTLRNAASASAAAASTSSAQPWMWYDGGGGREHFSSRNSQKFHDGHDPFLLPKKPFVPFQNHLHGLNQNYDHPAGVSSPRNWSVSNGFKPYPNKKEGMNQGGQHFVWLNLEELRGNVVSLAKDQSGCRILQDKLILLGEEGIEIVLSEIIEHVGDLMKNQSGSYLVQKLFSVCSEEQRTNIILALTKKPSQLIPICTNPFGARAMQKLLEELSCPQQRSLVMDALSPWAVTLSCDLNGHLVILYCLKNFSFEYTKKLINELAKNCFGIATNRSGCCVLQSCIENAHGEARECLVNEIIAYADQLSENPYGNYVVQHLLGQNIPGVEENLLARLQGKFASLACNKYASNVVEKFFLKSGEQSTRIITELISSPNLPLLLIDPFGNYVIQKALKVAKGEAANALVELIMINAQSMQSNMYGKMILACLSRGGRDVYNAARPRGSN</sequence>
<evidence type="ECO:0000256" key="3">
    <source>
        <dbReference type="ARBA" id="ARBA00022884"/>
    </source>
</evidence>
<dbReference type="SMART" id="SM00025">
    <property type="entry name" value="Pumilio"/>
    <property type="match status" value="8"/>
</dbReference>
<feature type="repeat" description="Pumilio" evidence="5">
    <location>
        <begin position="271"/>
        <end position="306"/>
    </location>
</feature>
<protein>
    <recommendedName>
        <fullName evidence="7">PUM-HD domain-containing protein</fullName>
    </recommendedName>
</protein>
<dbReference type="GO" id="GO:0006417">
    <property type="term" value="P:regulation of translation"/>
    <property type="evidence" value="ECO:0007669"/>
    <property type="project" value="UniProtKB-KW"/>
</dbReference>
<evidence type="ECO:0000313" key="8">
    <source>
        <dbReference type="EMBL" id="CAH9077876.1"/>
    </source>
</evidence>
<dbReference type="EMBL" id="CAMAPF010000031">
    <property type="protein sequence ID" value="CAH9077876.1"/>
    <property type="molecule type" value="Genomic_DNA"/>
</dbReference>
<keyword evidence="3" id="KW-0694">RNA-binding</keyword>
<keyword evidence="1" id="KW-0677">Repeat</keyword>
<dbReference type="PROSITE" id="PS50303">
    <property type="entry name" value="PUM_HD"/>
    <property type="match status" value="1"/>
</dbReference>
<evidence type="ECO:0000259" key="7">
    <source>
        <dbReference type="PROSITE" id="PS50303"/>
    </source>
</evidence>
<dbReference type="PANTHER" id="PTHR12537:SF63">
    <property type="entry name" value="PUMILIO HOMOLOG 15"/>
    <property type="match status" value="1"/>
</dbReference>
<dbReference type="InterPro" id="IPR001313">
    <property type="entry name" value="Pumilio_RNA-bd_rpt"/>
</dbReference>
<comment type="function">
    <text evidence="4">Sequence-specific RNA-binding protein that regulates translation and mRNA stability by binding the 3'-UTR of target mRNAs.</text>
</comment>
<dbReference type="Pfam" id="PF00806">
    <property type="entry name" value="PUF"/>
    <property type="match status" value="8"/>
</dbReference>